<dbReference type="PROSITE" id="PS00496">
    <property type="entry name" value="PII_GLNB_UMP"/>
    <property type="match status" value="1"/>
</dbReference>
<gene>
    <name evidence="11" type="ORF">HBA54_20620</name>
</gene>
<dbReference type="GO" id="GO:0005524">
    <property type="term" value="F:ATP binding"/>
    <property type="evidence" value="ECO:0007669"/>
    <property type="project" value="TreeGrafter"/>
</dbReference>
<evidence type="ECO:0000256" key="6">
    <source>
        <dbReference type="ARBA" id="ARBA00023163"/>
    </source>
</evidence>
<dbReference type="FunFam" id="3.30.70.120:FF:000001">
    <property type="entry name" value="Nitrogen regulatory protein P-II"/>
    <property type="match status" value="1"/>
</dbReference>
<dbReference type="PROSITE" id="PS00638">
    <property type="entry name" value="PII_GLNB_CTER"/>
    <property type="match status" value="1"/>
</dbReference>
<evidence type="ECO:0000256" key="1">
    <source>
        <dbReference type="ARBA" id="ARBA00011233"/>
    </source>
</evidence>
<evidence type="ECO:0000256" key="7">
    <source>
        <dbReference type="ARBA" id="ARBA00023231"/>
    </source>
</evidence>
<feature type="modified residue" description="O-UMP-tyrosine" evidence="8">
    <location>
        <position position="51"/>
    </location>
</feature>
<comment type="similarity">
    <text evidence="10">Belongs to the P(II) protein family.</text>
</comment>
<dbReference type="EMBL" id="JAAQPH010000018">
    <property type="protein sequence ID" value="NIA71008.1"/>
    <property type="molecule type" value="Genomic_DNA"/>
</dbReference>
<dbReference type="InterPro" id="IPR017918">
    <property type="entry name" value="N-reg_PII_CS"/>
</dbReference>
<evidence type="ECO:0000256" key="2">
    <source>
        <dbReference type="ARBA" id="ARBA00015681"/>
    </source>
</evidence>
<dbReference type="SMART" id="SM00938">
    <property type="entry name" value="P-II"/>
    <property type="match status" value="1"/>
</dbReference>
<dbReference type="InterPro" id="IPR002187">
    <property type="entry name" value="N-reg_PII"/>
</dbReference>
<dbReference type="InterPro" id="IPR015867">
    <property type="entry name" value="N-reg_PII/ATP_PRibTrfase_C"/>
</dbReference>
<name>A0A967K9F4_9PROT</name>
<dbReference type="Proteomes" id="UP000761264">
    <property type="component" value="Unassembled WGS sequence"/>
</dbReference>
<sequence length="112" mass="12137">MKMVMAIIKPFKLDDVREALTGIGIEGLTVSEVKGYGRQKGQTEIYRGAEYSVNFLPKVKIEVAVSDDLVGQVVETIQSSANTARIGDGKIFVLDIGHAVRIRTGETNAEAL</sequence>
<evidence type="ECO:0000256" key="5">
    <source>
        <dbReference type="ARBA" id="ARBA00023015"/>
    </source>
</evidence>
<keyword evidence="5" id="KW-0805">Transcription regulation</keyword>
<dbReference type="Pfam" id="PF00543">
    <property type="entry name" value="P-II"/>
    <property type="match status" value="1"/>
</dbReference>
<comment type="caution">
    <text evidence="11">The sequence shown here is derived from an EMBL/GenBank/DDBJ whole genome shotgun (WGS) entry which is preliminary data.</text>
</comment>
<comment type="subunit">
    <text evidence="1">Homotrimer.</text>
</comment>
<dbReference type="SUPFAM" id="SSF54913">
    <property type="entry name" value="GlnB-like"/>
    <property type="match status" value="1"/>
</dbReference>
<proteinExistence type="inferred from homology"/>
<keyword evidence="12" id="KW-1185">Reference proteome</keyword>
<evidence type="ECO:0000313" key="11">
    <source>
        <dbReference type="EMBL" id="NIA71008.1"/>
    </source>
</evidence>
<keyword evidence="6" id="KW-0804">Transcription</keyword>
<reference evidence="11" key="1">
    <citation type="submission" date="2020-03" db="EMBL/GenBank/DDBJ databases">
        <title>Genome of Pelagibius litoralis DSM 21314T.</title>
        <authorList>
            <person name="Wang G."/>
        </authorList>
    </citation>
    <scope>NUCLEOTIDE SEQUENCE</scope>
    <source>
        <strain evidence="11">DSM 21314</strain>
    </source>
</reference>
<dbReference type="AlphaFoldDB" id="A0A967K9F4"/>
<dbReference type="RefSeq" id="WP_167228201.1">
    <property type="nucleotide sequence ID" value="NZ_JAAQPH010000018.1"/>
</dbReference>
<dbReference type="Gene3D" id="3.30.70.120">
    <property type="match status" value="1"/>
</dbReference>
<evidence type="ECO:0000256" key="4">
    <source>
        <dbReference type="ARBA" id="ARBA00022741"/>
    </source>
</evidence>
<evidence type="ECO:0000256" key="9">
    <source>
        <dbReference type="PIRSR" id="PIRSR602187-50"/>
    </source>
</evidence>
<keyword evidence="4" id="KW-0547">Nucleotide-binding</keyword>
<evidence type="ECO:0000256" key="8">
    <source>
        <dbReference type="PIRSR" id="PIRSR039144-50"/>
    </source>
</evidence>
<protein>
    <recommendedName>
        <fullName evidence="2">Nitrogen regulatory protein P-II</fullName>
    </recommendedName>
</protein>
<dbReference type="InterPro" id="IPR002332">
    <property type="entry name" value="N-reg_PII_urydylation_site"/>
</dbReference>
<dbReference type="GO" id="GO:0005829">
    <property type="term" value="C:cytosol"/>
    <property type="evidence" value="ECO:0007669"/>
    <property type="project" value="TreeGrafter"/>
</dbReference>
<dbReference type="InterPro" id="IPR011322">
    <property type="entry name" value="N-reg_PII-like_a/b"/>
</dbReference>
<keyword evidence="7" id="KW-0535">Nitrogen fixation</keyword>
<keyword evidence="3 9" id="KW-0597">Phosphoprotein</keyword>
<organism evidence="11 12">
    <name type="scientific">Pelagibius litoralis</name>
    <dbReference type="NCBI Taxonomy" id="374515"/>
    <lineage>
        <taxon>Bacteria</taxon>
        <taxon>Pseudomonadati</taxon>
        <taxon>Pseudomonadota</taxon>
        <taxon>Alphaproteobacteria</taxon>
        <taxon>Rhodospirillales</taxon>
        <taxon>Rhodovibrionaceae</taxon>
        <taxon>Pelagibius</taxon>
    </lineage>
</organism>
<accession>A0A967K9F4</accession>
<evidence type="ECO:0000313" key="12">
    <source>
        <dbReference type="Proteomes" id="UP000761264"/>
    </source>
</evidence>
<evidence type="ECO:0000256" key="3">
    <source>
        <dbReference type="ARBA" id="ARBA00022553"/>
    </source>
</evidence>
<dbReference type="GO" id="GO:0030234">
    <property type="term" value="F:enzyme regulator activity"/>
    <property type="evidence" value="ECO:0007669"/>
    <property type="project" value="InterPro"/>
</dbReference>
<dbReference type="PRINTS" id="PR00340">
    <property type="entry name" value="PIIGLNB"/>
</dbReference>
<dbReference type="PANTHER" id="PTHR30115">
    <property type="entry name" value="NITROGEN REGULATORY PROTEIN P-II"/>
    <property type="match status" value="1"/>
</dbReference>
<dbReference type="PANTHER" id="PTHR30115:SF11">
    <property type="entry name" value="NITROGEN REGULATORY PROTEIN P-II HOMOLOG"/>
    <property type="match status" value="1"/>
</dbReference>
<dbReference type="PIRSF" id="PIRSF039144">
    <property type="entry name" value="GlnB"/>
    <property type="match status" value="1"/>
</dbReference>
<dbReference type="GO" id="GO:0006808">
    <property type="term" value="P:regulation of nitrogen utilization"/>
    <property type="evidence" value="ECO:0007669"/>
    <property type="project" value="InterPro"/>
</dbReference>
<evidence type="ECO:0000256" key="10">
    <source>
        <dbReference type="RuleBase" id="RU003936"/>
    </source>
</evidence>
<dbReference type="PROSITE" id="PS51343">
    <property type="entry name" value="PII_GLNB_DOM"/>
    <property type="match status" value="1"/>
</dbReference>